<reference evidence="2" key="1">
    <citation type="submission" date="2021-01" db="EMBL/GenBank/DDBJ databases">
        <authorList>
            <person name="Kaushik A."/>
        </authorList>
    </citation>
    <scope>NUCLEOTIDE SEQUENCE</scope>
    <source>
        <strain evidence="2">AG1-1C</strain>
    </source>
</reference>
<protein>
    <recommendedName>
        <fullName evidence="1">T6SS Phospholipase effector Tle1-like catalytic domain-containing protein</fullName>
    </recommendedName>
</protein>
<dbReference type="Gene3D" id="1.25.10.10">
    <property type="entry name" value="Leucine-rich Repeat Variant"/>
    <property type="match status" value="1"/>
</dbReference>
<dbReference type="PANTHER" id="PTHR33840:SF1">
    <property type="entry name" value="TLE1 PHOSPHOLIPASE DOMAIN-CONTAINING PROTEIN"/>
    <property type="match status" value="1"/>
</dbReference>
<evidence type="ECO:0000313" key="2">
    <source>
        <dbReference type="EMBL" id="CAE6418109.1"/>
    </source>
</evidence>
<dbReference type="EMBL" id="CAJMWS010000319">
    <property type="protein sequence ID" value="CAE6418109.1"/>
    <property type="molecule type" value="Genomic_DNA"/>
</dbReference>
<dbReference type="InterPro" id="IPR018712">
    <property type="entry name" value="Tle1-like_cat"/>
</dbReference>
<name>A0A8H3AA65_9AGAM</name>
<dbReference type="InterPro" id="IPR029058">
    <property type="entry name" value="AB_hydrolase_fold"/>
</dbReference>
<accession>A0A8H3AA65</accession>
<feature type="domain" description="T6SS Phospholipase effector Tle1-like catalytic" evidence="1">
    <location>
        <begin position="10"/>
        <end position="263"/>
    </location>
</feature>
<evidence type="ECO:0000313" key="3">
    <source>
        <dbReference type="Proteomes" id="UP000663846"/>
    </source>
</evidence>
<dbReference type="InterPro" id="IPR011989">
    <property type="entry name" value="ARM-like"/>
</dbReference>
<gene>
    <name evidence="2" type="ORF">RDB_LOCUS80927</name>
</gene>
<dbReference type="AlphaFoldDB" id="A0A8H3AA65"/>
<organism evidence="2 3">
    <name type="scientific">Rhizoctonia solani</name>
    <dbReference type="NCBI Taxonomy" id="456999"/>
    <lineage>
        <taxon>Eukaryota</taxon>
        <taxon>Fungi</taxon>
        <taxon>Dikarya</taxon>
        <taxon>Basidiomycota</taxon>
        <taxon>Agaricomycotina</taxon>
        <taxon>Agaricomycetes</taxon>
        <taxon>Cantharellales</taxon>
        <taxon>Ceratobasidiaceae</taxon>
        <taxon>Rhizoctonia</taxon>
    </lineage>
</organism>
<dbReference type="SUPFAM" id="SSF53474">
    <property type="entry name" value="alpha/beta-Hydrolases"/>
    <property type="match status" value="1"/>
</dbReference>
<dbReference type="Proteomes" id="UP000663846">
    <property type="component" value="Unassembled WGS sequence"/>
</dbReference>
<proteinExistence type="predicted"/>
<dbReference type="PANTHER" id="PTHR33840">
    <property type="match status" value="1"/>
</dbReference>
<comment type="caution">
    <text evidence="2">The sequence shown here is derived from an EMBL/GenBank/DDBJ whole genome shotgun (WGS) entry which is preliminary data.</text>
</comment>
<sequence length="1169" mass="130846">MGTILNSKTRNLVVCVDGTSNKFSDKNTNVVELYECLKKDDLQKTFYSSGIGTFAKPSWGWAASLKERRISLLDLAVAKNLKKVILDAYRWLADTYQSGDRIFLFGFSRGAYQVRALAAMIECVGLIHAGNLQQIPFAWDLYSTLTSDTQCYLQKLTHFKDTFSRSVRVYFLGAWDTVSSVGFIRDGLLPLAMKNRHIEHFRHALALDECRVKFLPEYAADISGGTNTSKNVWFAGTHSDIGGKNTRNAAKRGAEPLYWMMDEAKQLGLRLRRQDISACLLPGTPRNSVGFWWLPLEYFPIRRASPKPDNMSHHSRLPHCSKGRRIVSPTHKLHWSVIANAQQGNYEPQAVFKLDKDTTLTLGEMIKQGESTVKEYCDAGYDNIRVLQLIKCILQAPGKATEDESLDSLLKELLELAYSGQTKIIWIYGGPDLLLNLMAVSRGTGDAADSKPRAQYCESIIYAVMDPIYHIRWEEHLGMFAEGKKLTYNLIDEINEVVLPRLHHLLQKCQSILEPSKVRAKCASNHWSISSLKRLAKSSKNEHTISPPYSYTSGTYDPSFYTLSRLSNMLNIRKPTAAVHLSSIVLTKISELLKHHSENLDPESTFIKDISLLLLPPPKSNPDLNNLVTVPDVTNRMTVTAVTPQLTPEQRKVVVDHVIDIIIQITNLPDEHCWRKLCGGDVVKRLLPWFKHWGPKEVTSEAIHIINKFASDSKIAAYLVHEQFVEYMFDCYTNCYDRNSNMDGGDKEKSKAALAVLAKLTNIEEDAFNESTLLGALTTDTIAFLFNSMKTNLDLGTNSTDAITTLINLARFGKIRKMLIQEEIVPEIQQLLYSLCNESGPNSPNVVPSSFTLSQIDDTAKPGNPAQQCGKESCHEFEPVDDASSIYIIDIPSEVIEDKARVCIRLIAELARHSDAREKLLQKKRDICNALARLLKEESSKRACGEQLGPIAEYFFQALPVFVLFPKLRDPELAATAEKLVTGINGCEDEHNYIPKIAKALRYALGDATGEADHQPESNYRPTVMGPIMGEPTEETNLSIIRKNQLSQLILKDRAYAIPLAPYNPTGHCAPHIPVSMKDLDRYSNAYMQMPLATLMPSDSTEAISRGQHSPEGHAHTMNDTNMAIGVANLMYLSRARAECTNSRLPIGAIDRSAIAQLLHAIARTAVRF</sequence>
<evidence type="ECO:0000259" key="1">
    <source>
        <dbReference type="Pfam" id="PF09994"/>
    </source>
</evidence>
<dbReference type="InterPro" id="IPR016024">
    <property type="entry name" value="ARM-type_fold"/>
</dbReference>
<dbReference type="Pfam" id="PF09994">
    <property type="entry name" value="T6SS_Tle1-like_cat"/>
    <property type="match status" value="1"/>
</dbReference>
<dbReference type="SUPFAM" id="SSF48371">
    <property type="entry name" value="ARM repeat"/>
    <property type="match status" value="1"/>
</dbReference>